<dbReference type="Pfam" id="PF00535">
    <property type="entry name" value="Glycos_transf_2"/>
    <property type="match status" value="1"/>
</dbReference>
<reference evidence="8" key="1">
    <citation type="journal article" date="2019" name="Int. J. Syst. Evol. Microbiol.">
        <title>The Global Catalogue of Microorganisms (GCM) 10K type strain sequencing project: providing services to taxonomists for standard genome sequencing and annotation.</title>
        <authorList>
            <consortium name="The Broad Institute Genomics Platform"/>
            <consortium name="The Broad Institute Genome Sequencing Center for Infectious Disease"/>
            <person name="Wu L."/>
            <person name="Ma J."/>
        </authorList>
    </citation>
    <scope>NUCLEOTIDE SEQUENCE [LARGE SCALE GENOMIC DNA]</scope>
    <source>
        <strain evidence="8">NBRC 112502</strain>
    </source>
</reference>
<comment type="caution">
    <text evidence="7">The sequence shown here is derived from an EMBL/GenBank/DDBJ whole genome shotgun (WGS) entry which is preliminary data.</text>
</comment>
<dbReference type="InterPro" id="IPR029044">
    <property type="entry name" value="Nucleotide-diphossugar_trans"/>
</dbReference>
<dbReference type="Proteomes" id="UP001156641">
    <property type="component" value="Unassembled WGS sequence"/>
</dbReference>
<evidence type="ECO:0000256" key="4">
    <source>
        <dbReference type="ARBA" id="ARBA00022679"/>
    </source>
</evidence>
<dbReference type="GO" id="GO:0016740">
    <property type="term" value="F:transferase activity"/>
    <property type="evidence" value="ECO:0007669"/>
    <property type="project" value="UniProtKB-KW"/>
</dbReference>
<dbReference type="InterPro" id="IPR001173">
    <property type="entry name" value="Glyco_trans_2-like"/>
</dbReference>
<evidence type="ECO:0000256" key="5">
    <source>
        <dbReference type="ARBA" id="ARBA00023136"/>
    </source>
</evidence>
<keyword evidence="2" id="KW-1003">Cell membrane</keyword>
<dbReference type="CDD" id="cd02522">
    <property type="entry name" value="GT_2_like_a"/>
    <property type="match status" value="1"/>
</dbReference>
<evidence type="ECO:0000256" key="2">
    <source>
        <dbReference type="ARBA" id="ARBA00022475"/>
    </source>
</evidence>
<dbReference type="EMBL" id="BSOS01000080">
    <property type="protein sequence ID" value="GLR68208.1"/>
    <property type="molecule type" value="Genomic_DNA"/>
</dbReference>
<keyword evidence="5" id="KW-0472">Membrane</keyword>
<keyword evidence="4 7" id="KW-0808">Transferase</keyword>
<evidence type="ECO:0000313" key="7">
    <source>
        <dbReference type="EMBL" id="GLR68208.1"/>
    </source>
</evidence>
<keyword evidence="8" id="KW-1185">Reference proteome</keyword>
<sequence>MVMSAALSVVIPTLNEAAHLPALLRELMAARGLMISVIISDGGSTDDTLVLAAKVGARIVTGASGRGGQLRRGIAAAEAPWILLLHADSSLLPGWDATLCQRLSTQHETCAYYGKLRFESEDPRARLLEFGVALRCALFRLPYGDQGLLIHSDLLAAVGGMPDAPLMEDVILASRLGRKYLAPMNLTVRTDASAYIRDGWLLRAGKNLWRLLCFIAGRSAARLAEDYRR</sequence>
<name>A0ABQ6ADC6_9PROT</name>
<comment type="subcellular location">
    <subcellularLocation>
        <location evidence="1">Cell membrane</location>
    </subcellularLocation>
</comment>
<organism evidence="7 8">
    <name type="scientific">Acidocella aquatica</name>
    <dbReference type="NCBI Taxonomy" id="1922313"/>
    <lineage>
        <taxon>Bacteria</taxon>
        <taxon>Pseudomonadati</taxon>
        <taxon>Pseudomonadota</taxon>
        <taxon>Alphaproteobacteria</taxon>
        <taxon>Acetobacterales</taxon>
        <taxon>Acidocellaceae</taxon>
        <taxon>Acidocella</taxon>
    </lineage>
</organism>
<evidence type="ECO:0000259" key="6">
    <source>
        <dbReference type="Pfam" id="PF00535"/>
    </source>
</evidence>
<dbReference type="PANTHER" id="PTHR43646:SF2">
    <property type="entry name" value="GLYCOSYLTRANSFERASE 2-LIKE DOMAIN-CONTAINING PROTEIN"/>
    <property type="match status" value="1"/>
</dbReference>
<dbReference type="PANTHER" id="PTHR43646">
    <property type="entry name" value="GLYCOSYLTRANSFERASE"/>
    <property type="match status" value="1"/>
</dbReference>
<dbReference type="Gene3D" id="3.90.550.10">
    <property type="entry name" value="Spore Coat Polysaccharide Biosynthesis Protein SpsA, Chain A"/>
    <property type="match status" value="1"/>
</dbReference>
<keyword evidence="3" id="KW-0328">Glycosyltransferase</keyword>
<dbReference type="InterPro" id="IPR026461">
    <property type="entry name" value="Trfase_2_rSAM/seldom_assoc"/>
</dbReference>
<accession>A0ABQ6ADC6</accession>
<feature type="domain" description="Glycosyltransferase 2-like" evidence="6">
    <location>
        <begin position="8"/>
        <end position="127"/>
    </location>
</feature>
<dbReference type="SUPFAM" id="SSF53448">
    <property type="entry name" value="Nucleotide-diphospho-sugar transferases"/>
    <property type="match status" value="1"/>
</dbReference>
<evidence type="ECO:0000256" key="1">
    <source>
        <dbReference type="ARBA" id="ARBA00004236"/>
    </source>
</evidence>
<proteinExistence type="predicted"/>
<evidence type="ECO:0000256" key="3">
    <source>
        <dbReference type="ARBA" id="ARBA00022676"/>
    </source>
</evidence>
<protein>
    <submittedName>
        <fullName evidence="7">Glycosyl transferase</fullName>
    </submittedName>
</protein>
<evidence type="ECO:0000313" key="8">
    <source>
        <dbReference type="Proteomes" id="UP001156641"/>
    </source>
</evidence>
<gene>
    <name evidence="7" type="primary">wcaA</name>
    <name evidence="7" type="ORF">GCM10010909_28890</name>
</gene>